<dbReference type="PIRSF" id="PIRSF001589">
    <property type="entry name" value="Asn_synthetase_glu-h"/>
    <property type="match status" value="1"/>
</dbReference>
<dbReference type="Pfam" id="PF13537">
    <property type="entry name" value="GATase_7"/>
    <property type="match status" value="1"/>
</dbReference>
<keyword evidence="7" id="KW-0315">Glutamine amidotransferase</keyword>
<keyword evidence="5 9" id="KW-0067">ATP-binding</keyword>
<organism evidence="11">
    <name type="scientific">Neobacillus citreus</name>
    <dbReference type="NCBI Taxonomy" id="2833578"/>
    <lineage>
        <taxon>Bacteria</taxon>
        <taxon>Bacillati</taxon>
        <taxon>Bacillota</taxon>
        <taxon>Bacilli</taxon>
        <taxon>Bacillales</taxon>
        <taxon>Bacillaceae</taxon>
        <taxon>Neobacillus</taxon>
    </lineage>
</organism>
<dbReference type="SUPFAM" id="SSF52402">
    <property type="entry name" value="Adenine nucleotide alpha hydrolases-like"/>
    <property type="match status" value="1"/>
</dbReference>
<dbReference type="PROSITE" id="PS51278">
    <property type="entry name" value="GATASE_TYPE_2"/>
    <property type="match status" value="1"/>
</dbReference>
<sequence length="662" mass="76499">MSAIAGIYHNEVPIPDSYGYQMMKALEKFPADSIQICSKEKVFLGCHAQWITLESIGERLPYYDNERKLAITADAIIDNRIELFDKLGIDHSERKIMPDSILILLSYAKWGEKVPYHLNGNFAFVIWDEKNKKLFGARDFSGTKTLYFYNKNQNFAFCTVMGPLLTLPYLEKKLNEEWLAEYLAITAMWDTVEASSTVFKDIRQIPPSHSFSVVEGKVTITKYNRLVISDKIRFKRDEDYIESFREIFQESVDSKIRTFRTVGSQLSGGLDSGSVVSFAARTLQKQNKQLHTYSFIPIKDFDDWTSKYAVADERPFIQSTVQYVGNIKDQYFSFSNKSPFSEIDEMVDILEMPFKTLENGYWIKGIFEKAGMDDVGVLLSGSRGNMTISWGPALDYYGILLKRLRLIKLYQEIGLYQQNSGITNKRFIYSNIIRRAFPFLNNNIQTTNPLSLLINPEFANKMNVYEKLKQYGIDQINPLKINRIDFRRQHFEQVYSIQVTGTAITKLSLRYGLVSRDPTNDIRVINYCLSLPIEQYVMEGRDRALIRRATEGYLPDKVRLNQKVRGIQSADWVQRMAPSWNQFTKELQQLVKDDLVAEFLNIDYLKSALAQVKNGPQENYAIHPEYQVLMRSLIVWRFLKSFKGGDKDENRMETAATGSSGY</sequence>
<comment type="pathway">
    <text evidence="1">Amino-acid biosynthesis; L-asparagine biosynthesis; L-asparagine from L-aspartate (L-Gln route): step 1/1.</text>
</comment>
<dbReference type="InterPro" id="IPR014729">
    <property type="entry name" value="Rossmann-like_a/b/a_fold"/>
</dbReference>
<dbReference type="EMBL" id="JAGYPE010000004">
    <property type="protein sequence ID" value="MBS4184549.1"/>
    <property type="molecule type" value="Genomic_DNA"/>
</dbReference>
<dbReference type="SUPFAM" id="SSF56235">
    <property type="entry name" value="N-terminal nucleophile aminohydrolases (Ntn hydrolases)"/>
    <property type="match status" value="1"/>
</dbReference>
<dbReference type="GO" id="GO:0004066">
    <property type="term" value="F:asparagine synthase (glutamine-hydrolyzing) activity"/>
    <property type="evidence" value="ECO:0007669"/>
    <property type="project" value="UniProtKB-EC"/>
</dbReference>
<dbReference type="Pfam" id="PF00733">
    <property type="entry name" value="Asn_synthase"/>
    <property type="match status" value="2"/>
</dbReference>
<evidence type="ECO:0000256" key="6">
    <source>
        <dbReference type="ARBA" id="ARBA00022888"/>
    </source>
</evidence>
<evidence type="ECO:0000256" key="4">
    <source>
        <dbReference type="ARBA" id="ARBA00022741"/>
    </source>
</evidence>
<evidence type="ECO:0000256" key="5">
    <source>
        <dbReference type="ARBA" id="ARBA00022840"/>
    </source>
</evidence>
<dbReference type="InterPro" id="IPR017932">
    <property type="entry name" value="GATase_2_dom"/>
</dbReference>
<dbReference type="GO" id="GO:0006529">
    <property type="term" value="P:asparagine biosynthetic process"/>
    <property type="evidence" value="ECO:0007669"/>
    <property type="project" value="UniProtKB-KW"/>
</dbReference>
<dbReference type="InterPro" id="IPR051786">
    <property type="entry name" value="ASN_synthetase/amidase"/>
</dbReference>
<dbReference type="InterPro" id="IPR029055">
    <property type="entry name" value="Ntn_hydrolases_N"/>
</dbReference>
<feature type="domain" description="Glutamine amidotransferase type-2" evidence="10">
    <location>
        <begin position="1"/>
        <end position="216"/>
    </location>
</feature>
<dbReference type="InterPro" id="IPR033738">
    <property type="entry name" value="AsnB_N"/>
</dbReference>
<keyword evidence="4 9" id="KW-0547">Nucleotide-binding</keyword>
<protein>
    <recommendedName>
        <fullName evidence="3">asparagine synthase (glutamine-hydrolyzing)</fullName>
        <ecNumber evidence="3">6.3.5.4</ecNumber>
    </recommendedName>
</protein>
<evidence type="ECO:0000256" key="2">
    <source>
        <dbReference type="ARBA" id="ARBA00005752"/>
    </source>
</evidence>
<reference evidence="11" key="1">
    <citation type="submission" date="2021-05" db="EMBL/GenBank/DDBJ databases">
        <title>Novel Bacillus species.</title>
        <authorList>
            <person name="Liu G."/>
        </authorList>
    </citation>
    <scope>NUCLEOTIDE SEQUENCE</scope>
    <source>
        <strain evidence="11">FJAT-50051</strain>
    </source>
</reference>
<keyword evidence="6" id="KW-0061">Asparagine biosynthesis</keyword>
<dbReference type="PANTHER" id="PTHR43284:SF1">
    <property type="entry name" value="ASPARAGINE SYNTHETASE"/>
    <property type="match status" value="1"/>
</dbReference>
<feature type="binding site" evidence="9">
    <location>
        <position position="296"/>
    </location>
    <ligand>
        <name>ATP</name>
        <dbReference type="ChEBI" id="CHEBI:30616"/>
    </ligand>
</feature>
<dbReference type="Gene3D" id="3.60.20.10">
    <property type="entry name" value="Glutamine Phosphoribosylpyrophosphate, subunit 1, domain 1"/>
    <property type="match status" value="1"/>
</dbReference>
<comment type="caution">
    <text evidence="11">The sequence shown here is derived from an EMBL/GenBank/DDBJ whole genome shotgun (WGS) entry which is preliminary data.</text>
</comment>
<dbReference type="AlphaFoldDB" id="A0A942T1Y9"/>
<evidence type="ECO:0000256" key="9">
    <source>
        <dbReference type="PIRSR" id="PIRSR001589-2"/>
    </source>
</evidence>
<proteinExistence type="inferred from homology"/>
<name>A0A942T1Y9_9BACI</name>
<evidence type="ECO:0000256" key="8">
    <source>
        <dbReference type="ARBA" id="ARBA00048741"/>
    </source>
</evidence>
<evidence type="ECO:0000256" key="3">
    <source>
        <dbReference type="ARBA" id="ARBA00012737"/>
    </source>
</evidence>
<gene>
    <name evidence="11" type="ORF">KHB02_24430</name>
</gene>
<evidence type="ECO:0000256" key="7">
    <source>
        <dbReference type="ARBA" id="ARBA00022962"/>
    </source>
</evidence>
<comment type="similarity">
    <text evidence="2">Belongs to the asparagine synthetase family.</text>
</comment>
<dbReference type="RefSeq" id="WP_213144421.1">
    <property type="nucleotide sequence ID" value="NZ_JAGYPE020000015.1"/>
</dbReference>
<dbReference type="CDD" id="cd00712">
    <property type="entry name" value="AsnB"/>
    <property type="match status" value="1"/>
</dbReference>
<dbReference type="InterPro" id="IPR001962">
    <property type="entry name" value="Asn_synthase"/>
</dbReference>
<dbReference type="EC" id="6.3.5.4" evidence="3"/>
<dbReference type="PANTHER" id="PTHR43284">
    <property type="entry name" value="ASPARAGINE SYNTHETASE (GLUTAMINE-HYDROLYZING)"/>
    <property type="match status" value="1"/>
</dbReference>
<dbReference type="Gene3D" id="3.40.50.620">
    <property type="entry name" value="HUPs"/>
    <property type="match status" value="1"/>
</dbReference>
<comment type="catalytic activity">
    <reaction evidence="8">
        <text>L-aspartate + L-glutamine + ATP + H2O = L-asparagine + L-glutamate + AMP + diphosphate + H(+)</text>
        <dbReference type="Rhea" id="RHEA:12228"/>
        <dbReference type="ChEBI" id="CHEBI:15377"/>
        <dbReference type="ChEBI" id="CHEBI:15378"/>
        <dbReference type="ChEBI" id="CHEBI:29985"/>
        <dbReference type="ChEBI" id="CHEBI:29991"/>
        <dbReference type="ChEBI" id="CHEBI:30616"/>
        <dbReference type="ChEBI" id="CHEBI:33019"/>
        <dbReference type="ChEBI" id="CHEBI:58048"/>
        <dbReference type="ChEBI" id="CHEBI:58359"/>
        <dbReference type="ChEBI" id="CHEBI:456215"/>
        <dbReference type="EC" id="6.3.5.4"/>
    </reaction>
</comment>
<evidence type="ECO:0000313" key="11">
    <source>
        <dbReference type="EMBL" id="MBS4184549.1"/>
    </source>
</evidence>
<dbReference type="GO" id="GO:0005524">
    <property type="term" value="F:ATP binding"/>
    <property type="evidence" value="ECO:0007669"/>
    <property type="project" value="UniProtKB-KW"/>
</dbReference>
<feature type="binding site" evidence="9">
    <location>
        <position position="99"/>
    </location>
    <ligand>
        <name>L-glutamine</name>
        <dbReference type="ChEBI" id="CHEBI:58359"/>
    </ligand>
</feature>
<dbReference type="InterPro" id="IPR006426">
    <property type="entry name" value="Asn_synth_AEB"/>
</dbReference>
<evidence type="ECO:0000256" key="1">
    <source>
        <dbReference type="ARBA" id="ARBA00005187"/>
    </source>
</evidence>
<keyword evidence="6" id="KW-0028">Amino-acid biosynthesis</keyword>
<evidence type="ECO:0000259" key="10">
    <source>
        <dbReference type="PROSITE" id="PS51278"/>
    </source>
</evidence>
<accession>A0A942T1Y9</accession>